<protein>
    <submittedName>
        <fullName evidence="2">Uncharacterized protein</fullName>
    </submittedName>
</protein>
<proteinExistence type="predicted"/>
<sequence>MRVLKNFLLVVISLISFLLVIWRVPAPNSWTEASIWQIVIFMIPLLALIFSLIYLILKKFTVCFLISLGVLLTLVLKIIDQLSWLTGILTWMIFTLLLVYFFKQRLTSDKRIPKLSTSEGSRRE</sequence>
<dbReference type="EMBL" id="MFDD01000014">
    <property type="protein sequence ID" value="OGE40027.1"/>
    <property type="molecule type" value="Genomic_DNA"/>
</dbReference>
<organism evidence="2 3">
    <name type="scientific">Candidatus Daviesbacteria bacterium RIFCSPHIGHO2_02_FULL_43_12</name>
    <dbReference type="NCBI Taxonomy" id="1797776"/>
    <lineage>
        <taxon>Bacteria</taxon>
        <taxon>Candidatus Daviesiibacteriota</taxon>
    </lineage>
</organism>
<feature type="transmembrane region" description="Helical" evidence="1">
    <location>
        <begin position="62"/>
        <end position="79"/>
    </location>
</feature>
<gene>
    <name evidence="2" type="ORF">A3D25_04465</name>
</gene>
<dbReference type="AlphaFoldDB" id="A0A1F5KGH1"/>
<name>A0A1F5KGH1_9BACT</name>
<evidence type="ECO:0000256" key="1">
    <source>
        <dbReference type="SAM" id="Phobius"/>
    </source>
</evidence>
<comment type="caution">
    <text evidence="2">The sequence shown here is derived from an EMBL/GenBank/DDBJ whole genome shotgun (WGS) entry which is preliminary data.</text>
</comment>
<keyword evidence="1" id="KW-0812">Transmembrane</keyword>
<feature type="transmembrane region" description="Helical" evidence="1">
    <location>
        <begin position="85"/>
        <end position="102"/>
    </location>
</feature>
<dbReference type="Proteomes" id="UP000177328">
    <property type="component" value="Unassembled WGS sequence"/>
</dbReference>
<keyword evidence="1" id="KW-1133">Transmembrane helix</keyword>
<keyword evidence="1" id="KW-0472">Membrane</keyword>
<feature type="transmembrane region" description="Helical" evidence="1">
    <location>
        <begin position="33"/>
        <end position="55"/>
    </location>
</feature>
<evidence type="ECO:0000313" key="2">
    <source>
        <dbReference type="EMBL" id="OGE40027.1"/>
    </source>
</evidence>
<evidence type="ECO:0000313" key="3">
    <source>
        <dbReference type="Proteomes" id="UP000177328"/>
    </source>
</evidence>
<accession>A0A1F5KGH1</accession>
<reference evidence="2 3" key="1">
    <citation type="journal article" date="2016" name="Nat. Commun.">
        <title>Thousands of microbial genomes shed light on interconnected biogeochemical processes in an aquifer system.</title>
        <authorList>
            <person name="Anantharaman K."/>
            <person name="Brown C.T."/>
            <person name="Hug L.A."/>
            <person name="Sharon I."/>
            <person name="Castelle C.J."/>
            <person name="Probst A.J."/>
            <person name="Thomas B.C."/>
            <person name="Singh A."/>
            <person name="Wilkins M.J."/>
            <person name="Karaoz U."/>
            <person name="Brodie E.L."/>
            <person name="Williams K.H."/>
            <person name="Hubbard S.S."/>
            <person name="Banfield J.F."/>
        </authorList>
    </citation>
    <scope>NUCLEOTIDE SEQUENCE [LARGE SCALE GENOMIC DNA]</scope>
</reference>